<dbReference type="KEGG" id="auh:AWM75_01200"/>
<dbReference type="AlphaFoldDB" id="A0A109RGB4"/>
<dbReference type="Gene3D" id="3.40.50.450">
    <property type="match status" value="1"/>
</dbReference>
<dbReference type="InterPro" id="IPR003488">
    <property type="entry name" value="DprA"/>
</dbReference>
<sequence>MLNRIVDYLQTNYTSAHEIYVHSLESGLFSYQDREALVAIYRNSGLNIGNNKQSLASDWHVGGNLQKDLTTKQLNDLARKVTNLGKLPDRLSWPACQAAYADQNIQAISLDQAQYPELLRASYQPAQVLFCQGDWRLLHTPQLAVVGSRDLTPYGYQALSRLLPPVLSAWTITSGLAKGADVTAHQEAVKGKGRTIAVIGTGLNHAYPRHHKNIQAQLAKDQLVVSPLPCQADVQRWHFPYRNRVIAGLSLACLVVQAKEKSGTLITAHHALNENRQVLAIPGPITDAAYAGSNRLIQEGASLVASSEDLLAALPSYF</sequence>
<protein>
    <recommendedName>
        <fullName evidence="2">Smf/DprA SLOG domain-containing protein</fullName>
    </recommendedName>
</protein>
<dbReference type="OrthoDB" id="9785707at2"/>
<dbReference type="NCBIfam" id="TIGR00732">
    <property type="entry name" value="dprA"/>
    <property type="match status" value="1"/>
</dbReference>
<dbReference type="STRING" id="128944.AWM75_01200"/>
<keyword evidence="4" id="KW-1185">Reference proteome</keyword>
<dbReference type="PANTHER" id="PTHR43022:SF1">
    <property type="entry name" value="PROTEIN SMF"/>
    <property type="match status" value="1"/>
</dbReference>
<dbReference type="RefSeq" id="WP_067977352.1">
    <property type="nucleotide sequence ID" value="NZ_CP014163.1"/>
</dbReference>
<evidence type="ECO:0000313" key="3">
    <source>
        <dbReference type="EMBL" id="AMB98693.1"/>
    </source>
</evidence>
<name>A0A109RGB4_9LACT</name>
<dbReference type="EMBL" id="CP014163">
    <property type="protein sequence ID" value="AMB98693.1"/>
    <property type="molecule type" value="Genomic_DNA"/>
</dbReference>
<dbReference type="SUPFAM" id="SSF102405">
    <property type="entry name" value="MCP/YpsA-like"/>
    <property type="match status" value="1"/>
</dbReference>
<feature type="domain" description="Smf/DprA SLOG" evidence="2">
    <location>
        <begin position="108"/>
        <end position="314"/>
    </location>
</feature>
<dbReference type="Pfam" id="PF02481">
    <property type="entry name" value="DNA_processg_A"/>
    <property type="match status" value="1"/>
</dbReference>
<gene>
    <name evidence="3" type="ORF">AWM75_01200</name>
</gene>
<evidence type="ECO:0000313" key="4">
    <source>
        <dbReference type="Proteomes" id="UP000062260"/>
    </source>
</evidence>
<dbReference type="GO" id="GO:0009294">
    <property type="term" value="P:DNA-mediated transformation"/>
    <property type="evidence" value="ECO:0007669"/>
    <property type="project" value="InterPro"/>
</dbReference>
<reference evidence="4" key="2">
    <citation type="submission" date="2016-01" db="EMBL/GenBank/DDBJ databases">
        <title>Six Aerococcus type strain genome sequencing and assembly using PacBio and Illumina Hiseq.</title>
        <authorList>
            <person name="Carkaci D."/>
            <person name="Dargis R."/>
            <person name="Nielsen X.C."/>
            <person name="Skovgaard O."/>
            <person name="Fuursted K."/>
            <person name="Christensen J.J."/>
        </authorList>
    </citation>
    <scope>NUCLEOTIDE SEQUENCE [LARGE SCALE GENOMIC DNA]</scope>
    <source>
        <strain evidence="4">CCUG42038B</strain>
    </source>
</reference>
<dbReference type="Proteomes" id="UP000062260">
    <property type="component" value="Chromosome"/>
</dbReference>
<comment type="similarity">
    <text evidence="1">Belongs to the DprA/Smf family.</text>
</comment>
<evidence type="ECO:0000259" key="2">
    <source>
        <dbReference type="Pfam" id="PF02481"/>
    </source>
</evidence>
<accession>A0A109RGB4</accession>
<organism evidence="3 4">
    <name type="scientific">Aerococcus urinaehominis</name>
    <dbReference type="NCBI Taxonomy" id="128944"/>
    <lineage>
        <taxon>Bacteria</taxon>
        <taxon>Bacillati</taxon>
        <taxon>Bacillota</taxon>
        <taxon>Bacilli</taxon>
        <taxon>Lactobacillales</taxon>
        <taxon>Aerococcaceae</taxon>
        <taxon>Aerococcus</taxon>
    </lineage>
</organism>
<dbReference type="PANTHER" id="PTHR43022">
    <property type="entry name" value="PROTEIN SMF"/>
    <property type="match status" value="1"/>
</dbReference>
<evidence type="ECO:0000256" key="1">
    <source>
        <dbReference type="ARBA" id="ARBA00006525"/>
    </source>
</evidence>
<proteinExistence type="inferred from homology"/>
<dbReference type="InterPro" id="IPR057666">
    <property type="entry name" value="DrpA_SLOG"/>
</dbReference>
<reference evidence="3 4" key="1">
    <citation type="journal article" date="2016" name="Genome Announc.">
        <title>Complete Genome Sequences of Aerococcus christensenii CCUG 28831T, Aerococcus sanguinicola CCUG 43001T, Aerococcus urinae CCUG 36881T, Aerococcus urinaeequi CCUG 28094T, Aerococcus urinaehominis CCUG 42038 BT, and Aerococcus viridans CCUG 4311T.</title>
        <authorList>
            <person name="Carkaci D."/>
            <person name="Dargis R."/>
            <person name="Nielsen X.C."/>
            <person name="Skovgaard O."/>
            <person name="Fuursted K."/>
            <person name="Christensen J.J."/>
        </authorList>
    </citation>
    <scope>NUCLEOTIDE SEQUENCE [LARGE SCALE GENOMIC DNA]</scope>
    <source>
        <strain evidence="3 4">CCUG42038B</strain>
    </source>
</reference>